<reference evidence="2 3" key="1">
    <citation type="submission" date="2021-03" db="EMBL/GenBank/DDBJ databases">
        <title>Flavobacterium Flabelliformis Sp. Nov. And Flavobacterium Geliluteum Sp. Nov., Two Novel Multidrug Resistant Psychrophilic Species Isolated From Antarctica.</title>
        <authorList>
            <person name="Kralova S."/>
            <person name="Busse H.J."/>
            <person name="Bezdicek M."/>
            <person name="Nykrynova M."/>
            <person name="Kroupova E."/>
            <person name="Krsek D."/>
            <person name="Sedlacek I."/>
        </authorList>
    </citation>
    <scope>NUCLEOTIDE SEQUENCE [LARGE SCALE GENOMIC DNA]</scope>
    <source>
        <strain evidence="2 3">P7388</strain>
    </source>
</reference>
<sequence>MGDFFVSVIIPTYNRANDLDRCLKSLQHQTYKNFEVLVCDDGSTDNTKEIVEKYNSILKIKYIKDENFGGPARPRNKGISEAKGDWICFLDSDDWWYPNKLNDSLPYLNDYDLIHHNLDIYSNLEKSKGVAKGRIFGENISNDLIVNGNGIVNSSVLIRKSIVDLTGKITEDKNLIAVEDYDYWIRVAKVTNRFKYIDQSLGGYWEGENISYSVKQIDRAKSLLDKYFQDLSLPEQKSATSLHYFNAARMYHYLYMYTEASNCYLESLSTNNLKRTLKAIGGYLMCQFRIK</sequence>
<dbReference type="AlphaFoldDB" id="A0A941AYI0"/>
<evidence type="ECO:0000259" key="1">
    <source>
        <dbReference type="Pfam" id="PF00535"/>
    </source>
</evidence>
<feature type="domain" description="Glycosyltransferase 2-like" evidence="1">
    <location>
        <begin position="7"/>
        <end position="159"/>
    </location>
</feature>
<protein>
    <submittedName>
        <fullName evidence="2">Glycosyltransferase</fullName>
    </submittedName>
</protein>
<dbReference type="InterPro" id="IPR029044">
    <property type="entry name" value="Nucleotide-diphossugar_trans"/>
</dbReference>
<dbReference type="Gene3D" id="3.90.550.10">
    <property type="entry name" value="Spore Coat Polysaccharide Biosynthesis Protein SpsA, Chain A"/>
    <property type="match status" value="1"/>
</dbReference>
<dbReference type="GO" id="GO:0016758">
    <property type="term" value="F:hexosyltransferase activity"/>
    <property type="evidence" value="ECO:0007669"/>
    <property type="project" value="UniProtKB-ARBA"/>
</dbReference>
<comment type="caution">
    <text evidence="2">The sequence shown here is derived from an EMBL/GenBank/DDBJ whole genome shotgun (WGS) entry which is preliminary data.</text>
</comment>
<name>A0A941AYI0_9FLAO</name>
<gene>
    <name evidence="2" type="ORF">J3495_06840</name>
</gene>
<dbReference type="Proteomes" id="UP000675047">
    <property type="component" value="Unassembled WGS sequence"/>
</dbReference>
<proteinExistence type="predicted"/>
<evidence type="ECO:0000313" key="2">
    <source>
        <dbReference type="EMBL" id="MBP4137802.1"/>
    </source>
</evidence>
<dbReference type="EMBL" id="JAGFBV010000008">
    <property type="protein sequence ID" value="MBP4137802.1"/>
    <property type="molecule type" value="Genomic_DNA"/>
</dbReference>
<dbReference type="Pfam" id="PF00535">
    <property type="entry name" value="Glycos_transf_2"/>
    <property type="match status" value="1"/>
</dbReference>
<dbReference type="PANTHER" id="PTHR22916">
    <property type="entry name" value="GLYCOSYLTRANSFERASE"/>
    <property type="match status" value="1"/>
</dbReference>
<organism evidence="2 3">
    <name type="scientific">Flavobacterium geliluteum</name>
    <dbReference type="NCBI Taxonomy" id="2816120"/>
    <lineage>
        <taxon>Bacteria</taxon>
        <taxon>Pseudomonadati</taxon>
        <taxon>Bacteroidota</taxon>
        <taxon>Flavobacteriia</taxon>
        <taxon>Flavobacteriales</taxon>
        <taxon>Flavobacteriaceae</taxon>
        <taxon>Flavobacterium</taxon>
    </lineage>
</organism>
<keyword evidence="3" id="KW-1185">Reference proteome</keyword>
<evidence type="ECO:0000313" key="3">
    <source>
        <dbReference type="Proteomes" id="UP000675047"/>
    </source>
</evidence>
<dbReference type="InterPro" id="IPR001173">
    <property type="entry name" value="Glyco_trans_2-like"/>
</dbReference>
<dbReference type="RefSeq" id="WP_210665808.1">
    <property type="nucleotide sequence ID" value="NZ_JAGFBV010000008.1"/>
</dbReference>
<dbReference type="SUPFAM" id="SSF53448">
    <property type="entry name" value="Nucleotide-diphospho-sugar transferases"/>
    <property type="match status" value="1"/>
</dbReference>
<dbReference type="PANTHER" id="PTHR22916:SF3">
    <property type="entry name" value="UDP-GLCNAC:BETAGAL BETA-1,3-N-ACETYLGLUCOSAMINYLTRANSFERASE-LIKE PROTEIN 1"/>
    <property type="match status" value="1"/>
</dbReference>
<accession>A0A941AYI0</accession>